<dbReference type="EMBL" id="HACM01010953">
    <property type="protein sequence ID" value="CRZ11395.1"/>
    <property type="molecule type" value="Transcribed_RNA"/>
</dbReference>
<reference evidence="1" key="1">
    <citation type="submission" date="2015-04" db="EMBL/GenBank/DDBJ databases">
        <title>The genome sequence of the plant pathogenic Rhizarian Plasmodiophora brassicae reveals insights in its biotrophic life cycle and the origin of chitin synthesis.</title>
        <authorList>
            <person name="Schwelm A."/>
            <person name="Fogelqvist J."/>
            <person name="Knaust A."/>
            <person name="Julke S."/>
            <person name="Lilja T."/>
            <person name="Dhandapani V."/>
            <person name="Bonilla-Rosso G."/>
            <person name="Karlsson M."/>
            <person name="Shevchenko A."/>
            <person name="Choi S.R."/>
            <person name="Kim H.G."/>
            <person name="Park J.Y."/>
            <person name="Lim Y.P."/>
            <person name="Ludwig-Muller J."/>
            <person name="Dixelius C."/>
        </authorList>
    </citation>
    <scope>NUCLEOTIDE SEQUENCE</scope>
    <source>
        <tissue evidence="1">Potato root galls</tissue>
    </source>
</reference>
<organism evidence="1">
    <name type="scientific">Spongospora subterranea</name>
    <dbReference type="NCBI Taxonomy" id="70186"/>
    <lineage>
        <taxon>Eukaryota</taxon>
        <taxon>Sar</taxon>
        <taxon>Rhizaria</taxon>
        <taxon>Endomyxa</taxon>
        <taxon>Phytomyxea</taxon>
        <taxon>Plasmodiophorida</taxon>
        <taxon>Plasmodiophoridae</taxon>
        <taxon>Spongospora</taxon>
    </lineage>
</organism>
<name>A0A0H5RB28_9EUKA</name>
<sequence length="198" mass="22901">MKREMISLTACIQDCSGIQPLEERAHFETILADRLETGRRAVRPETLMNLITHTRQLLVMIDEMTRSDAPVNVENIERLVHSCRCAKPVLDEALVILRKRWVMTNSENVKSKILAVMERLMDPTLISGNNEGLKRISIWMAQLERDMDASKHKRLLRHLSVVRKQVDELIAMRLPSMSPMQEESRFDPSSWPIPDRFG</sequence>
<protein>
    <submittedName>
        <fullName evidence="1">Uncharacterized protein</fullName>
    </submittedName>
</protein>
<dbReference type="AlphaFoldDB" id="A0A0H5RB28"/>
<evidence type="ECO:0000313" key="1">
    <source>
        <dbReference type="EMBL" id="CRZ11395.1"/>
    </source>
</evidence>
<proteinExistence type="predicted"/>
<accession>A0A0H5RB28</accession>